<dbReference type="GO" id="GO:0009060">
    <property type="term" value="P:aerobic respiration"/>
    <property type="evidence" value="ECO:0007669"/>
    <property type="project" value="TreeGrafter"/>
</dbReference>
<dbReference type="HAMAP" id="MF_01559">
    <property type="entry name" value="L_lact_dehydr"/>
    <property type="match status" value="1"/>
</dbReference>
<evidence type="ECO:0000256" key="6">
    <source>
        <dbReference type="ARBA" id="ARBA00023136"/>
    </source>
</evidence>
<comment type="function">
    <text evidence="8">Catalyzes the conversion of L-lactate to pyruvate. Is coupled to the respiratory chain.</text>
</comment>
<feature type="binding site" evidence="10">
    <location>
        <begin position="306"/>
        <end position="310"/>
    </location>
    <ligand>
        <name>FMN</name>
        <dbReference type="ChEBI" id="CHEBI:58210"/>
    </ligand>
</feature>
<name>A0A376RAS7_ECOLX</name>
<comment type="cofactor">
    <cofactor evidence="1 8">
        <name>FMN</name>
        <dbReference type="ChEBI" id="CHEBI:58210"/>
    </cofactor>
</comment>
<feature type="binding site" evidence="8 10">
    <location>
        <position position="106"/>
    </location>
    <ligand>
        <name>FMN</name>
        <dbReference type="ChEBI" id="CHEBI:58210"/>
    </ligand>
</feature>
<dbReference type="PANTHER" id="PTHR10578">
    <property type="entry name" value="S -2-HYDROXY-ACID OXIDASE-RELATED"/>
    <property type="match status" value="1"/>
</dbReference>
<dbReference type="InterPro" id="IPR037396">
    <property type="entry name" value="FMN_HAD"/>
</dbReference>
<evidence type="ECO:0000256" key="8">
    <source>
        <dbReference type="HAMAP-Rule" id="MF_01559"/>
    </source>
</evidence>
<keyword evidence="3 8" id="KW-0285">Flavoprotein</keyword>
<accession>A0A376RAS7</accession>
<dbReference type="PANTHER" id="PTHR10578:SF85">
    <property type="entry name" value="L-LACTATE DEHYDROGENASE"/>
    <property type="match status" value="1"/>
</dbReference>
<feature type="binding site" evidence="10">
    <location>
        <position position="129"/>
    </location>
    <ligand>
        <name>glyoxylate</name>
        <dbReference type="ChEBI" id="CHEBI:36655"/>
    </ligand>
</feature>
<feature type="binding site" evidence="10">
    <location>
        <position position="275"/>
    </location>
    <ligand>
        <name>glyoxylate</name>
        <dbReference type="ChEBI" id="CHEBI:36655"/>
    </ligand>
</feature>
<feature type="binding site" evidence="10">
    <location>
        <position position="278"/>
    </location>
    <ligand>
        <name>glyoxylate</name>
        <dbReference type="ChEBI" id="CHEBI:36655"/>
    </ligand>
</feature>
<evidence type="ECO:0000256" key="10">
    <source>
        <dbReference type="PIRSR" id="PIRSR000138-2"/>
    </source>
</evidence>
<dbReference type="Gene3D" id="3.20.20.70">
    <property type="entry name" value="Aldolase class I"/>
    <property type="match status" value="1"/>
</dbReference>
<dbReference type="GO" id="GO:0010181">
    <property type="term" value="F:FMN binding"/>
    <property type="evidence" value="ECO:0007669"/>
    <property type="project" value="InterPro"/>
</dbReference>
<evidence type="ECO:0000256" key="2">
    <source>
        <dbReference type="ARBA" id="ARBA00022475"/>
    </source>
</evidence>
<dbReference type="PROSITE" id="PS51349">
    <property type="entry name" value="FMN_HYDROXY_ACID_DH_2"/>
    <property type="match status" value="1"/>
</dbReference>
<proteinExistence type="inferred from homology"/>
<dbReference type="NCBIfam" id="NF033901">
    <property type="entry name" value="L_lactate_LldD"/>
    <property type="match status" value="1"/>
</dbReference>
<dbReference type="EC" id="1.1.-.-" evidence="8"/>
<feature type="binding site" evidence="8 10">
    <location>
        <position position="155"/>
    </location>
    <ligand>
        <name>FMN</name>
        <dbReference type="ChEBI" id="CHEBI:58210"/>
    </ligand>
</feature>
<dbReference type="InterPro" id="IPR020920">
    <property type="entry name" value="LldD"/>
</dbReference>
<evidence type="ECO:0000256" key="7">
    <source>
        <dbReference type="ARBA" id="ARBA00024042"/>
    </source>
</evidence>
<feature type="active site" description="Proton acceptor" evidence="8 9">
    <location>
        <position position="275"/>
    </location>
</feature>
<dbReference type="GO" id="GO:0004459">
    <property type="term" value="F:L-lactate dehydrogenase (NAD+) activity"/>
    <property type="evidence" value="ECO:0007669"/>
    <property type="project" value="UniProtKB-UniRule"/>
</dbReference>
<feature type="binding site" evidence="10">
    <location>
        <position position="273"/>
    </location>
    <ligand>
        <name>FMN</name>
        <dbReference type="ChEBI" id="CHEBI:58210"/>
    </ligand>
</feature>
<dbReference type="PIRSF" id="PIRSF000138">
    <property type="entry name" value="Al-hdrx_acd_dh"/>
    <property type="match status" value="1"/>
</dbReference>
<feature type="binding site" evidence="10">
    <location>
        <position position="164"/>
    </location>
    <ligand>
        <name>glyoxylate</name>
        <dbReference type="ChEBI" id="CHEBI:36655"/>
    </ligand>
</feature>
<dbReference type="AlphaFoldDB" id="A0A376RAS7"/>
<feature type="binding site" evidence="8">
    <location>
        <position position="24"/>
    </location>
    <ligand>
        <name>substrate</name>
    </ligand>
</feature>
<evidence type="ECO:0000256" key="1">
    <source>
        <dbReference type="ARBA" id="ARBA00001917"/>
    </source>
</evidence>
<dbReference type="EMBL" id="UGCD01000002">
    <property type="protein sequence ID" value="STI15039.1"/>
    <property type="molecule type" value="Genomic_DNA"/>
</dbReference>
<feature type="binding site" evidence="10">
    <location>
        <begin position="329"/>
        <end position="330"/>
    </location>
    <ligand>
        <name>FMN</name>
        <dbReference type="ChEBI" id="CHEBI:58210"/>
    </ligand>
</feature>
<feature type="binding site" evidence="10">
    <location>
        <begin position="77"/>
        <end position="79"/>
    </location>
    <ligand>
        <name>FMN</name>
        <dbReference type="ChEBI" id="CHEBI:58210"/>
    </ligand>
</feature>
<feature type="binding site" evidence="8">
    <location>
        <position position="164"/>
    </location>
    <ligand>
        <name>substrate</name>
    </ligand>
</feature>
<keyword evidence="4 8" id="KW-0288">FMN</keyword>
<comment type="catalytic activity">
    <reaction evidence="8">
        <text>(S)-lactate + A = pyruvate + AH2</text>
        <dbReference type="Rhea" id="RHEA:45816"/>
        <dbReference type="ChEBI" id="CHEBI:13193"/>
        <dbReference type="ChEBI" id="CHEBI:15361"/>
        <dbReference type="ChEBI" id="CHEBI:16651"/>
        <dbReference type="ChEBI" id="CHEBI:17499"/>
    </reaction>
</comment>
<dbReference type="InterPro" id="IPR013785">
    <property type="entry name" value="Aldolase_TIM"/>
</dbReference>
<keyword evidence="6 8" id="KW-0472">Membrane</keyword>
<feature type="binding site" evidence="8">
    <location>
        <begin position="306"/>
        <end position="330"/>
    </location>
    <ligand>
        <name>FMN</name>
        <dbReference type="ChEBI" id="CHEBI:58210"/>
    </ligand>
</feature>
<dbReference type="GO" id="GO:0006089">
    <property type="term" value="P:lactate metabolic process"/>
    <property type="evidence" value="ECO:0007669"/>
    <property type="project" value="UniProtKB-UniRule"/>
</dbReference>
<dbReference type="FunFam" id="3.20.20.70:FF:000029">
    <property type="entry name" value="L-lactate dehydrogenase"/>
    <property type="match status" value="1"/>
</dbReference>
<evidence type="ECO:0000256" key="5">
    <source>
        <dbReference type="ARBA" id="ARBA00023002"/>
    </source>
</evidence>
<feature type="binding site" evidence="8 10">
    <location>
        <position position="251"/>
    </location>
    <ligand>
        <name>FMN</name>
        <dbReference type="ChEBI" id="CHEBI:58210"/>
    </ligand>
</feature>
<dbReference type="Proteomes" id="UP000254159">
    <property type="component" value="Unassembled WGS sequence"/>
</dbReference>
<gene>
    <name evidence="12" type="primary">lctD</name>
    <name evidence="8" type="synonym">lldD</name>
    <name evidence="12" type="ORF">NCTC10865_00239</name>
</gene>
<feature type="binding site" evidence="8">
    <location>
        <position position="129"/>
    </location>
    <ligand>
        <name>substrate</name>
    </ligand>
</feature>
<dbReference type="InterPro" id="IPR008259">
    <property type="entry name" value="FMN_hydac_DH_AS"/>
</dbReference>
<feature type="domain" description="FMN hydroxy acid dehydrogenase" evidence="11">
    <location>
        <begin position="1"/>
        <end position="380"/>
    </location>
</feature>
<feature type="binding site" evidence="8 10">
    <location>
        <position position="127"/>
    </location>
    <ligand>
        <name>FMN</name>
        <dbReference type="ChEBI" id="CHEBI:58210"/>
    </ligand>
</feature>
<evidence type="ECO:0000313" key="12">
    <source>
        <dbReference type="EMBL" id="STI15039.1"/>
    </source>
</evidence>
<sequence length="422" mass="46225">MIISAASDYRAAAQRILPPFLFHYMDGGAYSEYTLRRNVEDLSEVALRQRILKNMSDLSLETTLFNEKLSMPVALAPVGLCGMYARRGEVQAAKAADAHGIPFTLSTVSVCPIEEVAPAIKRPMWFQLYVLRDRGFMRNALERAKAAGCSTLVFTVDMPTPGARYRDAHSGMSGPNAAMRRYLQAVTHPQWAWDVGLNGRPHDLGNISAYLGKPTGLEDYIGWLGNNFDPSISWKDLEWIRDFWDGPMVIKGILDPEDARDAVRFGADGIVVSNHGGRQLDGVLSSARALPAIADAVKGDIAILADSGIRNGLDVVRMIALGADTVLLGRAFLYALATAGQAGVANLLNLIEKEMKVAMTLTGAKSISEITQDSLVQGWVKSCLRHWLRWRKGMRHSRLSPLTLTLSLREWGPFGAVCTPSL</sequence>
<dbReference type="SUPFAM" id="SSF51395">
    <property type="entry name" value="FMN-linked oxidoreductases"/>
    <property type="match status" value="1"/>
</dbReference>
<evidence type="ECO:0000256" key="3">
    <source>
        <dbReference type="ARBA" id="ARBA00022630"/>
    </source>
</evidence>
<comment type="similarity">
    <text evidence="7 8">Belongs to the FMN-dependent alpha-hydroxy acid dehydrogenase family.</text>
</comment>
<dbReference type="InterPro" id="IPR012133">
    <property type="entry name" value="Alpha-hydoxy_acid_DH_FMN"/>
</dbReference>
<comment type="subcellular location">
    <subcellularLocation>
        <location evidence="8">Cell membrane</location>
        <topology evidence="8">Peripheral membrane protein</topology>
    </subcellularLocation>
</comment>
<protein>
    <recommendedName>
        <fullName evidence="8">L-lactate dehydrogenase</fullName>
        <ecNumber evidence="8">1.1.-.-</ecNumber>
    </recommendedName>
</protein>
<evidence type="ECO:0000259" key="11">
    <source>
        <dbReference type="PROSITE" id="PS51349"/>
    </source>
</evidence>
<dbReference type="PROSITE" id="PS00557">
    <property type="entry name" value="FMN_HYDROXY_ACID_DH_1"/>
    <property type="match status" value="1"/>
</dbReference>
<feature type="binding site" evidence="8">
    <location>
        <position position="278"/>
    </location>
    <ligand>
        <name>substrate</name>
    </ligand>
</feature>
<organism evidence="12 13">
    <name type="scientific">Escherichia coli</name>
    <dbReference type="NCBI Taxonomy" id="562"/>
    <lineage>
        <taxon>Bacteria</taxon>
        <taxon>Pseudomonadati</taxon>
        <taxon>Pseudomonadota</taxon>
        <taxon>Gammaproteobacteria</taxon>
        <taxon>Enterobacterales</taxon>
        <taxon>Enterobacteriaceae</taxon>
        <taxon>Escherichia</taxon>
    </lineage>
</organism>
<dbReference type="NCBIfam" id="NF008398">
    <property type="entry name" value="PRK11197.1"/>
    <property type="match status" value="1"/>
</dbReference>
<reference evidence="12 13" key="1">
    <citation type="submission" date="2018-06" db="EMBL/GenBank/DDBJ databases">
        <authorList>
            <consortium name="Pathogen Informatics"/>
            <person name="Doyle S."/>
        </authorList>
    </citation>
    <scope>NUCLEOTIDE SEQUENCE [LARGE SCALE GENOMIC DNA]</scope>
    <source>
        <strain evidence="12 13">NCTC10865</strain>
    </source>
</reference>
<evidence type="ECO:0000256" key="4">
    <source>
        <dbReference type="ARBA" id="ARBA00022643"/>
    </source>
</evidence>
<keyword evidence="5 8" id="KW-0560">Oxidoreductase</keyword>
<dbReference type="InterPro" id="IPR000262">
    <property type="entry name" value="FMN-dep_DH"/>
</dbReference>
<feature type="binding site" evidence="10">
    <location>
        <position position="24"/>
    </location>
    <ligand>
        <name>glyoxylate</name>
        <dbReference type="ChEBI" id="CHEBI:36655"/>
    </ligand>
</feature>
<keyword evidence="2 8" id="KW-1003">Cell membrane</keyword>
<evidence type="ECO:0000256" key="9">
    <source>
        <dbReference type="PIRSR" id="PIRSR000138-1"/>
    </source>
</evidence>
<dbReference type="CDD" id="cd02809">
    <property type="entry name" value="alpha_hydroxyacid_oxid_FMN"/>
    <property type="match status" value="1"/>
</dbReference>
<dbReference type="GO" id="GO:0005886">
    <property type="term" value="C:plasma membrane"/>
    <property type="evidence" value="ECO:0007669"/>
    <property type="project" value="UniProtKB-SubCell"/>
</dbReference>
<evidence type="ECO:0000313" key="13">
    <source>
        <dbReference type="Proteomes" id="UP000254159"/>
    </source>
</evidence>
<dbReference type="Pfam" id="PF01070">
    <property type="entry name" value="FMN_dh"/>
    <property type="match status" value="1"/>
</dbReference>